<dbReference type="eggNOG" id="ENOG5033AR7">
    <property type="taxonomic scope" value="Bacteria"/>
</dbReference>
<dbReference type="EMBL" id="CP002400">
    <property type="protein sequence ID" value="ADU27889.1"/>
    <property type="molecule type" value="Genomic_DNA"/>
</dbReference>
<proteinExistence type="predicted"/>
<dbReference type="RefSeq" id="WP_013486235.1">
    <property type="nucleotide sequence ID" value="NC_014828.1"/>
</dbReference>
<dbReference type="AlphaFoldDB" id="E6U576"/>
<evidence type="ECO:0000313" key="2">
    <source>
        <dbReference type="Proteomes" id="UP000001551"/>
    </source>
</evidence>
<dbReference type="HOGENOM" id="CLU_1466107_0_0_9"/>
<evidence type="ECO:0000313" key="1">
    <source>
        <dbReference type="EMBL" id="ADU27889.1"/>
    </source>
</evidence>
<protein>
    <submittedName>
        <fullName evidence="1">Uncharacterized protein</fullName>
    </submittedName>
</protein>
<accession>E6U576</accession>
<dbReference type="STRING" id="663278.Ethha_2390"/>
<gene>
    <name evidence="1" type="ordered locus">Ethha_2390</name>
</gene>
<reference evidence="1 2" key="1">
    <citation type="submission" date="2010-12" db="EMBL/GenBank/DDBJ databases">
        <title>Complete sequence of Ethanoligenens harbinense YUAN-3.</title>
        <authorList>
            <person name="Lucas S."/>
            <person name="Copeland A."/>
            <person name="Lapidus A."/>
            <person name="Cheng J.-F."/>
            <person name="Bruce D."/>
            <person name="Goodwin L."/>
            <person name="Pitluck S."/>
            <person name="Chertkov O."/>
            <person name="Misra M."/>
            <person name="Detter J.C."/>
            <person name="Han C."/>
            <person name="Tapia R."/>
            <person name="Land M."/>
            <person name="Hauser L."/>
            <person name="Jeffries C."/>
            <person name="Kyrpides N."/>
            <person name="Ivanova N."/>
            <person name="Mikhailova N."/>
            <person name="Wang A."/>
            <person name="Mouttaki H."/>
            <person name="He Z."/>
            <person name="Zhou J."/>
            <person name="Hemme C.L."/>
            <person name="Woyke T."/>
        </authorList>
    </citation>
    <scope>NUCLEOTIDE SEQUENCE [LARGE SCALE GENOMIC DNA]</scope>
    <source>
        <strain evidence="2">DSM 18485 / JCM 12961 / CGMCC 1.5033 / YUAN-3</strain>
    </source>
</reference>
<name>E6U576_ETHHY</name>
<sequence>MNPIILYGSEKDENIANMLLAALRSLRVGVLRLTAQSVTLLPPCVPDVSYLLLDDGQMRSVQMDHCILLFKANCSGLGGVTLPRAHAAVLEPENEEAAALLQAQHVPIVTCGLSQKNTVTFSSRTPATAVVSLQREIHATDGAPVEPRELPVTLSSPRDDYPLLASVAALWLAGISFPDKGLNV</sequence>
<dbReference type="Proteomes" id="UP000001551">
    <property type="component" value="Chromosome"/>
</dbReference>
<organism evidence="1 2">
    <name type="scientific">Ethanoligenens harbinense (strain DSM 18485 / JCM 12961 / CGMCC 1.5033 / YUAN-3)</name>
    <dbReference type="NCBI Taxonomy" id="663278"/>
    <lineage>
        <taxon>Bacteria</taxon>
        <taxon>Bacillati</taxon>
        <taxon>Bacillota</taxon>
        <taxon>Clostridia</taxon>
        <taxon>Eubacteriales</taxon>
        <taxon>Oscillospiraceae</taxon>
        <taxon>Ethanoligenens</taxon>
    </lineage>
</organism>
<dbReference type="KEGG" id="eha:Ethha_2390"/>
<keyword evidence="2" id="KW-1185">Reference proteome</keyword>